<gene>
    <name evidence="1" type="ORF">RO3G_01007</name>
</gene>
<protein>
    <submittedName>
        <fullName evidence="1">Uncharacterized protein</fullName>
    </submittedName>
</protein>
<evidence type="ECO:0000313" key="2">
    <source>
        <dbReference type="Proteomes" id="UP000009138"/>
    </source>
</evidence>
<name>I1BJC3_RHIO9</name>
<dbReference type="RefSeq" id="XP_067511699.1">
    <property type="nucleotide sequence ID" value="XM_067655598.1"/>
</dbReference>
<dbReference type="VEuPathDB" id="FungiDB:RO3G_01007"/>
<dbReference type="AlphaFoldDB" id="I1BJC3"/>
<reference evidence="1 2" key="1">
    <citation type="journal article" date="2009" name="PLoS Genet.">
        <title>Genomic analysis of the basal lineage fungus Rhizopus oryzae reveals a whole-genome duplication.</title>
        <authorList>
            <person name="Ma L.-J."/>
            <person name="Ibrahim A.S."/>
            <person name="Skory C."/>
            <person name="Grabherr M.G."/>
            <person name="Burger G."/>
            <person name="Butler M."/>
            <person name="Elias M."/>
            <person name="Idnurm A."/>
            <person name="Lang B.F."/>
            <person name="Sone T."/>
            <person name="Abe A."/>
            <person name="Calvo S.E."/>
            <person name="Corrochano L.M."/>
            <person name="Engels R."/>
            <person name="Fu J."/>
            <person name="Hansberg W."/>
            <person name="Kim J.-M."/>
            <person name="Kodira C.D."/>
            <person name="Koehrsen M.J."/>
            <person name="Liu B."/>
            <person name="Miranda-Saavedra D."/>
            <person name="O'Leary S."/>
            <person name="Ortiz-Castellanos L."/>
            <person name="Poulter R."/>
            <person name="Rodriguez-Romero J."/>
            <person name="Ruiz-Herrera J."/>
            <person name="Shen Y.-Q."/>
            <person name="Zeng Q."/>
            <person name="Galagan J."/>
            <person name="Birren B.W."/>
            <person name="Cuomo C.A."/>
            <person name="Wickes B.L."/>
        </authorList>
    </citation>
    <scope>NUCLEOTIDE SEQUENCE [LARGE SCALE GENOMIC DNA]</scope>
    <source>
        <strain evidence="2">RA 99-880 / ATCC MYA-4621 / FGSC 9543 / NRRL 43880</strain>
    </source>
</reference>
<sequence length="85" mass="9672">MTRGTGLFVFVHLAQLEVKSFNVQAPVKYYIAVMYIFPRILVNNKFHLEEVHGPWKVSSSDPSGFSSNDQPIIVDLKNWTYIGNA</sequence>
<dbReference type="Proteomes" id="UP000009138">
    <property type="component" value="Unassembled WGS sequence"/>
</dbReference>
<accession>I1BJC3</accession>
<dbReference type="GeneID" id="93607979"/>
<organism evidence="1 2">
    <name type="scientific">Rhizopus delemar (strain RA 99-880 / ATCC MYA-4621 / FGSC 9543 / NRRL 43880)</name>
    <name type="common">Mucormycosis agent</name>
    <name type="synonym">Rhizopus arrhizus var. delemar</name>
    <dbReference type="NCBI Taxonomy" id="246409"/>
    <lineage>
        <taxon>Eukaryota</taxon>
        <taxon>Fungi</taxon>
        <taxon>Fungi incertae sedis</taxon>
        <taxon>Mucoromycota</taxon>
        <taxon>Mucoromycotina</taxon>
        <taxon>Mucoromycetes</taxon>
        <taxon>Mucorales</taxon>
        <taxon>Mucorineae</taxon>
        <taxon>Rhizopodaceae</taxon>
        <taxon>Rhizopus</taxon>
    </lineage>
</organism>
<proteinExistence type="predicted"/>
<keyword evidence="2" id="KW-1185">Reference proteome</keyword>
<evidence type="ECO:0000313" key="1">
    <source>
        <dbReference type="EMBL" id="EIE76303.1"/>
    </source>
</evidence>
<dbReference type="EMBL" id="CH476732">
    <property type="protein sequence ID" value="EIE76303.1"/>
    <property type="molecule type" value="Genomic_DNA"/>
</dbReference>
<dbReference type="InParanoid" id="I1BJC3"/>